<proteinExistence type="predicted"/>
<dbReference type="Proteomes" id="UP001234202">
    <property type="component" value="Unassembled WGS sequence"/>
</dbReference>
<keyword evidence="2" id="KW-1185">Reference proteome</keyword>
<name>A0ACC2X056_9TREE</name>
<protein>
    <submittedName>
        <fullName evidence="1">Uncharacterized protein</fullName>
    </submittedName>
</protein>
<dbReference type="EMBL" id="JASBWV010000033">
    <property type="protein sequence ID" value="KAJ9117133.1"/>
    <property type="molecule type" value="Genomic_DNA"/>
</dbReference>
<sequence length="1004" mass="110782">MVAPPPTLKEDADWQGPILPGQVYVNLKSMKWCMLPLPEIPEALEHYQRIQSLSQLQQHRQEGETGVETQQPAIDDHDDTKKPANLHEGHVTQPQYVRANTLGSPPQTFSFSGFSQQYQQLRDSTSSVQQAPYKQRRYTGNALEPVNPSYGDAYLNASPQVSDGSVPSKRLGDDNPIRPGDRKRRNTVPVNAYRNGGQGQGNGQSTTTRRMTTTMGPPPTFVGSTPVLIAGARIAQEALSGQPPHYNAAAMPPPPRPVWTANSAVASPVRSAGIDGFGSSEHSPFLILTHTVLNPSHLSSSPHSTYMNTGGSSGQPNVYPVNKSSRSVNSNPSVRTAVSQTYVVVHDAEVSRRVYEELVKLFKGVKAEIDRNRGANRPKEVPCWCRRRNCETSLEQEMCTQLHRYAWQIWQPLRQIPEAWTGKVRNQMLKISFEDLSVEQQRILRESNQPEGCTSLTDIFARIRRNELGTIDKSHFETFRNLGPRAIKLVKRLLDNDDYLYSNRQSNLLETLAARSVYSTINIQSLPQGNTVSDTSHIPVVLQETPLDLAGAVPIDFMPLANMIEDEIDGHGYHNFLRHPSGFPAVSGTCPPSMVVSNHRHSQLKLHSSPAHSEKNNSQDLGGHAQPVNYQLIGSAISTSPQLNYRDYGNGSESVDQAIPSEPEDPHKRFLGPETSSKVYALFEKLFREVEAMLNDESKGAVATPTTRFGRCWCSGKARPAMPCKTNVCEMSEACAKQILAVLTDSGETWTQLVLKQMLKLDPESIRGELRLLLPSTEYTSLSDIFGMLRTWRRCRSTSSPYYQIFKALGPRVSKLVSDLPFDDSIAYLNAPNGSQGFSRTSASPNTFRIGSALVTQNSATSAALPPTTERCRTLTPESLIAEGAYGTVLHPLDVNVANAQHEQIRYTDRTRTSTGSRPQSAEITGRHEPNPLSVQAQYSLPASAPGTHYTEAFGAPWFIPGNDGTIIDSSFDPLEPYLPGDLVSLHQPTLDWNLANSSAASRY</sequence>
<gene>
    <name evidence="1" type="ORF">QFC24_006592</name>
</gene>
<evidence type="ECO:0000313" key="2">
    <source>
        <dbReference type="Proteomes" id="UP001234202"/>
    </source>
</evidence>
<comment type="caution">
    <text evidence="1">The sequence shown here is derived from an EMBL/GenBank/DDBJ whole genome shotgun (WGS) entry which is preliminary data.</text>
</comment>
<evidence type="ECO:0000313" key="1">
    <source>
        <dbReference type="EMBL" id="KAJ9117133.1"/>
    </source>
</evidence>
<reference evidence="1" key="1">
    <citation type="submission" date="2023-04" db="EMBL/GenBank/DDBJ databases">
        <title>Draft Genome sequencing of Naganishia species isolated from polar environments using Oxford Nanopore Technology.</title>
        <authorList>
            <person name="Leo P."/>
            <person name="Venkateswaran K."/>
        </authorList>
    </citation>
    <scope>NUCLEOTIDE SEQUENCE</scope>
    <source>
        <strain evidence="1">DBVPG 5303</strain>
    </source>
</reference>
<organism evidence="1 2">
    <name type="scientific">Naganishia onofrii</name>
    <dbReference type="NCBI Taxonomy" id="1851511"/>
    <lineage>
        <taxon>Eukaryota</taxon>
        <taxon>Fungi</taxon>
        <taxon>Dikarya</taxon>
        <taxon>Basidiomycota</taxon>
        <taxon>Agaricomycotina</taxon>
        <taxon>Tremellomycetes</taxon>
        <taxon>Filobasidiales</taxon>
        <taxon>Filobasidiaceae</taxon>
        <taxon>Naganishia</taxon>
    </lineage>
</organism>
<accession>A0ACC2X056</accession>